<evidence type="ECO:0000256" key="11">
    <source>
        <dbReference type="ARBA" id="ARBA00024535"/>
    </source>
</evidence>
<evidence type="ECO:0000256" key="2">
    <source>
        <dbReference type="ARBA" id="ARBA00002923"/>
    </source>
</evidence>
<feature type="active site" description="Proton donor" evidence="12">
    <location>
        <position position="264"/>
    </location>
</feature>
<protein>
    <recommendedName>
        <fullName evidence="4 12">UDP-3-O-acyl-N-acetylglucosamine deacetylase</fullName>
        <shortName evidence="12">UDP-3-O-acyl-GlcNAc deacetylase</shortName>
        <ecNumber evidence="4 12">3.5.1.108</ecNumber>
    </recommendedName>
    <alternativeName>
        <fullName evidence="12">UDP-3-O-[R-3-hydroxymyristoyl]-N-acetylglucosamine deacetylase</fullName>
    </alternativeName>
</protein>
<keyword evidence="14" id="KW-1185">Reference proteome</keyword>
<evidence type="ECO:0000313" key="13">
    <source>
        <dbReference type="EMBL" id="SUO97229.1"/>
    </source>
</evidence>
<dbReference type="HAMAP" id="MF_00388">
    <property type="entry name" value="LpxC"/>
    <property type="match status" value="1"/>
</dbReference>
<evidence type="ECO:0000256" key="5">
    <source>
        <dbReference type="ARBA" id="ARBA00022516"/>
    </source>
</evidence>
<dbReference type="InterPro" id="IPR015870">
    <property type="entry name" value="UDP-acyl_N-AcGlcN_deAcase_N"/>
</dbReference>
<keyword evidence="7 12" id="KW-0479">Metal-binding</keyword>
<comment type="cofactor">
    <cofactor evidence="1 12">
        <name>Zn(2+)</name>
        <dbReference type="ChEBI" id="CHEBI:29105"/>
    </cofactor>
</comment>
<sequence length="320" mass="36233">MARQRTIKREVKGSGIGVHSGNQCDIHFLPAPVGTGIVFRRIDLNPYVEIPVSATDVHDTLLCTAMIVDGVRIATVEHLMSALAGLGIDNLYIDLNSPEVPIMDGSAAPFIYLLQQAGIREQDAAKRFICIDEAIEVRDGDKWARIIPFNGYRLDFTIAFNHPVFRHRGSHFRLNFSTQTYIREISRARTFGFLRDIEYLQSNGLALGGSLDNAVVVDDYRIMNEQGLRFDDEFVRHKLLDAIGDLYMLGAPIIGWYQGYKSGHDLNNKLCHAVLANQEQWHWQIIDNESKNFLDYDTFYNSSIILEPVFINTTKILGLK</sequence>
<dbReference type="InterPro" id="IPR020568">
    <property type="entry name" value="Ribosomal_Su5_D2-typ_SF"/>
</dbReference>
<dbReference type="RefSeq" id="WP_072576955.1">
    <property type="nucleotide sequence ID" value="NZ_LWHB01000119.1"/>
</dbReference>
<comment type="function">
    <text evidence="2 12">Catalyzes the hydrolysis of UDP-3-O-myristoyl-N-acetylglucosamine to form UDP-3-O-myristoylglucosamine and acetate, the committed step in lipid A biosynthesis.</text>
</comment>
<feature type="binding site" evidence="12">
    <location>
        <position position="78"/>
    </location>
    <ligand>
        <name>Zn(2+)</name>
        <dbReference type="ChEBI" id="CHEBI:29105"/>
    </ligand>
</feature>
<dbReference type="UniPathway" id="UPA00359">
    <property type="reaction ID" value="UER00478"/>
</dbReference>
<name>A0A380MXE2_9GAMM</name>
<feature type="binding site" evidence="12">
    <location>
        <position position="241"/>
    </location>
    <ligand>
        <name>Zn(2+)</name>
        <dbReference type="ChEBI" id="CHEBI:29105"/>
    </ligand>
</feature>
<accession>A0A380MXE2</accession>
<dbReference type="PANTHER" id="PTHR33694">
    <property type="entry name" value="UDP-3-O-ACYL-N-ACETYLGLUCOSAMINE DEACETYLASE 1, MITOCHONDRIAL-RELATED"/>
    <property type="match status" value="1"/>
</dbReference>
<dbReference type="Gene3D" id="3.30.230.20">
    <property type="entry name" value="lpxc deacetylase, domain 1"/>
    <property type="match status" value="1"/>
</dbReference>
<comment type="pathway">
    <text evidence="3 12">Glycolipid biosynthesis; lipid IV(A) biosynthesis; lipid IV(A) from (3R)-3-hydroxytetradecanoyl-[acyl-carrier-protein] and UDP-N-acetyl-alpha-D-glucosamine: step 2/6.</text>
</comment>
<evidence type="ECO:0000256" key="6">
    <source>
        <dbReference type="ARBA" id="ARBA00022556"/>
    </source>
</evidence>
<evidence type="ECO:0000256" key="7">
    <source>
        <dbReference type="ARBA" id="ARBA00022723"/>
    </source>
</evidence>
<comment type="similarity">
    <text evidence="12">Belongs to the LpxC family.</text>
</comment>
<evidence type="ECO:0000256" key="3">
    <source>
        <dbReference type="ARBA" id="ARBA00005002"/>
    </source>
</evidence>
<dbReference type="Pfam" id="PF03331">
    <property type="entry name" value="LpxC"/>
    <property type="match status" value="1"/>
</dbReference>
<keyword evidence="6 12" id="KW-0441">Lipid A biosynthesis</keyword>
<organism evidence="13 14">
    <name type="scientific">Suttonella ornithocola</name>
    <dbReference type="NCBI Taxonomy" id="279832"/>
    <lineage>
        <taxon>Bacteria</taxon>
        <taxon>Pseudomonadati</taxon>
        <taxon>Pseudomonadota</taxon>
        <taxon>Gammaproteobacteria</taxon>
        <taxon>Cardiobacteriales</taxon>
        <taxon>Cardiobacteriaceae</taxon>
        <taxon>Suttonella</taxon>
    </lineage>
</organism>
<reference evidence="13 14" key="1">
    <citation type="submission" date="2018-06" db="EMBL/GenBank/DDBJ databases">
        <authorList>
            <consortium name="Pathogen Informatics"/>
            <person name="Doyle S."/>
        </authorList>
    </citation>
    <scope>NUCLEOTIDE SEQUENCE [LARGE SCALE GENOMIC DNA]</scope>
    <source>
        <strain evidence="13 14">NCTC13337</strain>
    </source>
</reference>
<dbReference type="NCBIfam" id="TIGR00325">
    <property type="entry name" value="lpxC"/>
    <property type="match status" value="1"/>
</dbReference>
<keyword evidence="10 12" id="KW-0443">Lipid metabolism</keyword>
<evidence type="ECO:0000256" key="4">
    <source>
        <dbReference type="ARBA" id="ARBA00012745"/>
    </source>
</evidence>
<dbReference type="SUPFAM" id="SSF54211">
    <property type="entry name" value="Ribosomal protein S5 domain 2-like"/>
    <property type="match status" value="2"/>
</dbReference>
<keyword evidence="5 12" id="KW-0444">Lipid biosynthesis</keyword>
<evidence type="ECO:0000256" key="9">
    <source>
        <dbReference type="ARBA" id="ARBA00022833"/>
    </source>
</evidence>
<dbReference type="GO" id="GO:0009245">
    <property type="term" value="P:lipid A biosynthetic process"/>
    <property type="evidence" value="ECO:0007669"/>
    <property type="project" value="UniProtKB-UniRule"/>
</dbReference>
<dbReference type="GO" id="GO:0016020">
    <property type="term" value="C:membrane"/>
    <property type="evidence" value="ECO:0007669"/>
    <property type="project" value="GOC"/>
</dbReference>
<dbReference type="Proteomes" id="UP000254601">
    <property type="component" value="Unassembled WGS sequence"/>
</dbReference>
<gene>
    <name evidence="12 13" type="primary">lpxC</name>
    <name evidence="13" type="ORF">NCTC13337_02284</name>
</gene>
<feature type="binding site" evidence="12">
    <location>
        <position position="237"/>
    </location>
    <ligand>
        <name>Zn(2+)</name>
        <dbReference type="ChEBI" id="CHEBI:29105"/>
    </ligand>
</feature>
<evidence type="ECO:0000313" key="14">
    <source>
        <dbReference type="Proteomes" id="UP000254601"/>
    </source>
</evidence>
<evidence type="ECO:0000256" key="10">
    <source>
        <dbReference type="ARBA" id="ARBA00023098"/>
    </source>
</evidence>
<keyword evidence="8 12" id="KW-0378">Hydrolase</keyword>
<dbReference type="EMBL" id="UHIC01000001">
    <property type="protein sequence ID" value="SUO97229.1"/>
    <property type="molecule type" value="Genomic_DNA"/>
</dbReference>
<comment type="catalytic activity">
    <reaction evidence="11 12">
        <text>a UDP-3-O-[(3R)-3-hydroxyacyl]-N-acetyl-alpha-D-glucosamine + H2O = a UDP-3-O-[(3R)-3-hydroxyacyl]-alpha-D-glucosamine + acetate</text>
        <dbReference type="Rhea" id="RHEA:67816"/>
        <dbReference type="ChEBI" id="CHEBI:15377"/>
        <dbReference type="ChEBI" id="CHEBI:30089"/>
        <dbReference type="ChEBI" id="CHEBI:137740"/>
        <dbReference type="ChEBI" id="CHEBI:173225"/>
        <dbReference type="EC" id="3.5.1.108"/>
    </reaction>
</comment>
<evidence type="ECO:0000256" key="1">
    <source>
        <dbReference type="ARBA" id="ARBA00001947"/>
    </source>
</evidence>
<proteinExistence type="inferred from homology"/>
<dbReference type="OrthoDB" id="9802746at2"/>
<dbReference type="InterPro" id="IPR011334">
    <property type="entry name" value="UDP-acyl_GlcNac_deAcase_C"/>
</dbReference>
<dbReference type="GO" id="GO:0103117">
    <property type="term" value="F:UDP-3-O-acyl-N-acetylglucosamine deacetylase activity"/>
    <property type="evidence" value="ECO:0007669"/>
    <property type="project" value="UniProtKB-UniRule"/>
</dbReference>
<dbReference type="PANTHER" id="PTHR33694:SF1">
    <property type="entry name" value="UDP-3-O-ACYL-N-ACETYLGLUCOSAMINE DEACETYLASE 1, MITOCHONDRIAL-RELATED"/>
    <property type="match status" value="1"/>
</dbReference>
<evidence type="ECO:0000256" key="8">
    <source>
        <dbReference type="ARBA" id="ARBA00022801"/>
    </source>
</evidence>
<keyword evidence="9 12" id="KW-0862">Zinc</keyword>
<dbReference type="Gene3D" id="3.30.1700.10">
    <property type="entry name" value="lpxc deacetylase, domain 2"/>
    <property type="match status" value="1"/>
</dbReference>
<dbReference type="AlphaFoldDB" id="A0A380MXE2"/>
<evidence type="ECO:0000256" key="12">
    <source>
        <dbReference type="HAMAP-Rule" id="MF_00388"/>
    </source>
</evidence>
<dbReference type="EC" id="3.5.1.108" evidence="4 12"/>
<dbReference type="InterPro" id="IPR004463">
    <property type="entry name" value="UDP-acyl_GlcNac_deAcase"/>
</dbReference>
<dbReference type="GO" id="GO:0046872">
    <property type="term" value="F:metal ion binding"/>
    <property type="evidence" value="ECO:0007669"/>
    <property type="project" value="UniProtKB-KW"/>
</dbReference>